<evidence type="ECO:0000313" key="7">
    <source>
        <dbReference type="Proteomes" id="UP001642409"/>
    </source>
</evidence>
<comment type="caution">
    <text evidence="5">The sequence shown here is derived from an EMBL/GenBank/DDBJ whole genome shotgun (WGS) entry which is preliminary data.</text>
</comment>
<keyword evidence="2" id="KW-0061">Asparagine biosynthesis</keyword>
<dbReference type="Gene3D" id="3.40.50.620">
    <property type="entry name" value="HUPs"/>
    <property type="match status" value="1"/>
</dbReference>
<dbReference type="CDD" id="cd01991">
    <property type="entry name" value="Asn_synthase_B_C"/>
    <property type="match status" value="1"/>
</dbReference>
<dbReference type="PANTHER" id="PTHR45937">
    <property type="entry name" value="ASPARAGINE SYNTHETASE DOMAIN-CONTAINING PROTEIN 1"/>
    <property type="match status" value="1"/>
</dbReference>
<reference evidence="6 7" key="2">
    <citation type="submission" date="2024-07" db="EMBL/GenBank/DDBJ databases">
        <authorList>
            <person name="Akdeniz Z."/>
        </authorList>
    </citation>
    <scope>NUCLEOTIDE SEQUENCE [LARGE SCALE GENOMIC DNA]</scope>
</reference>
<dbReference type="EMBL" id="CAXDID020000110">
    <property type="protein sequence ID" value="CAL6029577.1"/>
    <property type="molecule type" value="Genomic_DNA"/>
</dbReference>
<proteinExistence type="predicted"/>
<keyword evidence="3" id="KW-0315">Glutamine amidotransferase</keyword>
<gene>
    <name evidence="5" type="ORF">HINF_LOCUS25332</name>
    <name evidence="6" type="ORF">HINF_LOCUS32454</name>
</gene>
<dbReference type="EMBL" id="CATOUU010000647">
    <property type="protein sequence ID" value="CAI9937687.1"/>
    <property type="molecule type" value="Genomic_DNA"/>
</dbReference>
<dbReference type="InterPro" id="IPR051857">
    <property type="entry name" value="Asn_synthetase_domain"/>
</dbReference>
<sequence>MKFTLTLSPFSVECDSFVTKQGDSYLISAHQTLKDFNQLTYQQMLSELSSFTFVQITDVVKVFTDCHGQIPIQFTPSGFNMNNNGSQILPGVTTLNFTNNELVFISYVQFEHRYYQITTDSLTNELKQELQKIPEKPLIMLSGGVDSTLLFLCMLEMQIEFDAVTVSFVNTSPDQITVDQILEETTLLLEQKGLKKMFTHTKILVTEEAYKQQINQFKKQFENLTVMDLNLLSVWHFATHQYNNKYIVSGLGPDEYLGGYKKIKGCSNQDEIKALIQKQIEQTHNKNIIRDFKFANSSNKILVYPYLAYNVTQIFQKLIETDMEEIKNKKPVRDPIFAFGYNEQIFNRDKRAAQFGSGAAKIIKSGGYDFV</sequence>
<accession>A0AA86PFY5</accession>
<evidence type="ECO:0000256" key="2">
    <source>
        <dbReference type="ARBA" id="ARBA00022888"/>
    </source>
</evidence>
<keyword evidence="7" id="KW-1185">Reference proteome</keyword>
<evidence type="ECO:0000256" key="1">
    <source>
        <dbReference type="ARBA" id="ARBA00022605"/>
    </source>
</evidence>
<dbReference type="SUPFAM" id="SSF52402">
    <property type="entry name" value="Adenine nucleotide alpha hydrolases-like"/>
    <property type="match status" value="1"/>
</dbReference>
<evidence type="ECO:0000256" key="3">
    <source>
        <dbReference type="ARBA" id="ARBA00022962"/>
    </source>
</evidence>
<protein>
    <submittedName>
        <fullName evidence="5">Asparagine synthase</fullName>
    </submittedName>
    <submittedName>
        <fullName evidence="6">Asparagine_synthase</fullName>
    </submittedName>
</protein>
<keyword evidence="1" id="KW-0028">Amino-acid biosynthesis</keyword>
<dbReference type="Pfam" id="PF00733">
    <property type="entry name" value="Asn_synthase"/>
    <property type="match status" value="1"/>
</dbReference>
<dbReference type="GO" id="GO:0006529">
    <property type="term" value="P:asparagine biosynthetic process"/>
    <property type="evidence" value="ECO:0007669"/>
    <property type="project" value="UniProtKB-KW"/>
</dbReference>
<evidence type="ECO:0000259" key="4">
    <source>
        <dbReference type="Pfam" id="PF00733"/>
    </source>
</evidence>
<dbReference type="Proteomes" id="UP001642409">
    <property type="component" value="Unassembled WGS sequence"/>
</dbReference>
<evidence type="ECO:0000313" key="5">
    <source>
        <dbReference type="EMBL" id="CAI9937687.1"/>
    </source>
</evidence>
<dbReference type="InterPro" id="IPR001962">
    <property type="entry name" value="Asn_synthase"/>
</dbReference>
<organism evidence="5">
    <name type="scientific">Hexamita inflata</name>
    <dbReference type="NCBI Taxonomy" id="28002"/>
    <lineage>
        <taxon>Eukaryota</taxon>
        <taxon>Metamonada</taxon>
        <taxon>Diplomonadida</taxon>
        <taxon>Hexamitidae</taxon>
        <taxon>Hexamitinae</taxon>
        <taxon>Hexamita</taxon>
    </lineage>
</organism>
<feature type="domain" description="Asparagine synthetase" evidence="4">
    <location>
        <begin position="139"/>
        <end position="267"/>
    </location>
</feature>
<dbReference type="GO" id="GO:0004066">
    <property type="term" value="F:asparagine synthase (glutamine-hydrolyzing) activity"/>
    <property type="evidence" value="ECO:0007669"/>
    <property type="project" value="InterPro"/>
</dbReference>
<reference evidence="5" key="1">
    <citation type="submission" date="2023-06" db="EMBL/GenBank/DDBJ databases">
        <authorList>
            <person name="Kurt Z."/>
        </authorList>
    </citation>
    <scope>NUCLEOTIDE SEQUENCE</scope>
</reference>
<evidence type="ECO:0000313" key="6">
    <source>
        <dbReference type="EMBL" id="CAL6029577.1"/>
    </source>
</evidence>
<name>A0AA86PFY5_9EUKA</name>
<dbReference type="AlphaFoldDB" id="A0AA86PFY5"/>
<dbReference type="InterPro" id="IPR014729">
    <property type="entry name" value="Rossmann-like_a/b/a_fold"/>
</dbReference>
<dbReference type="PANTHER" id="PTHR45937:SF1">
    <property type="entry name" value="ASPARAGINE SYNTHETASE DOMAIN-CONTAINING PROTEIN 1"/>
    <property type="match status" value="1"/>
</dbReference>